<dbReference type="OMA" id="KDACTTF"/>
<dbReference type="InterPro" id="IPR011705">
    <property type="entry name" value="BACK"/>
</dbReference>
<dbReference type="Pfam" id="PF01344">
    <property type="entry name" value="Kelch_1"/>
    <property type="match status" value="1"/>
</dbReference>
<dbReference type="FunFam" id="1.25.40.420:FF:000001">
    <property type="entry name" value="Kelch-like family member 12"/>
    <property type="match status" value="1"/>
</dbReference>
<dbReference type="Pfam" id="PF00651">
    <property type="entry name" value="BTB"/>
    <property type="match status" value="1"/>
</dbReference>
<dbReference type="GO" id="GO:1990756">
    <property type="term" value="F:ubiquitin-like ligase-substrate adaptor activity"/>
    <property type="evidence" value="ECO:0000318"/>
    <property type="project" value="GO_Central"/>
</dbReference>
<sequence length="347" mass="39200">MFCNGHRESKEDKVTIHEASSSALQLLVDYAYMSKVTITEDNATELMEGASLSFFQVPPVRDACIKFLSDNLSIKNCMKVVILGGMLNSNLETDALSYAMKEFAAACKTPEFLDLTKDQLIKLISSDNVSAPEETVYMSVMKWINHDTRKRKKEMRELMELVRFPFMDKMYFIEKVQPDKTLCKCCPDIVLETQKYHVFPGEVQSPRTRPRRASGLREAVVVIAGIEELPRYLHAVASFDGSIYVIGGRGADDLATSTVYRFSPGDCQWHSASDMPNKDNAVELLKGASFFQFEPVKDACTTFLSDTLWITNCLERINVANMLMDHHLETNALSYVMKEFTAVNETL</sequence>
<keyword evidence="2" id="KW-0677">Repeat</keyword>
<dbReference type="GeneID" id="118413738"/>
<feature type="domain" description="BACK" evidence="3">
    <location>
        <begin position="77"/>
        <end position="177"/>
    </location>
</feature>
<dbReference type="OrthoDB" id="10027872at2759"/>
<evidence type="ECO:0000313" key="4">
    <source>
        <dbReference type="Proteomes" id="UP000001554"/>
    </source>
</evidence>
<evidence type="ECO:0000256" key="2">
    <source>
        <dbReference type="ARBA" id="ARBA00022737"/>
    </source>
</evidence>
<dbReference type="Gene3D" id="3.30.710.10">
    <property type="entry name" value="Potassium Channel Kv1.1, Chain A"/>
    <property type="match status" value="1"/>
</dbReference>
<dbReference type="SUPFAM" id="SSF54695">
    <property type="entry name" value="POZ domain"/>
    <property type="match status" value="1"/>
</dbReference>
<evidence type="ECO:0000313" key="5">
    <source>
        <dbReference type="RefSeq" id="XP_035673160.1"/>
    </source>
</evidence>
<protein>
    <submittedName>
        <fullName evidence="5">Kelch-like protein 24</fullName>
    </submittedName>
</protein>
<dbReference type="Pfam" id="PF07707">
    <property type="entry name" value="BACK"/>
    <property type="match status" value="1"/>
</dbReference>
<dbReference type="InterPro" id="IPR011333">
    <property type="entry name" value="SKP1/BTB/POZ_sf"/>
</dbReference>
<name>A0A9J7MN07_BRAFL</name>
<dbReference type="InterPro" id="IPR000210">
    <property type="entry name" value="BTB/POZ_dom"/>
</dbReference>
<evidence type="ECO:0000256" key="1">
    <source>
        <dbReference type="ARBA" id="ARBA00022441"/>
    </source>
</evidence>
<dbReference type="Gene3D" id="1.25.40.420">
    <property type="match status" value="1"/>
</dbReference>
<dbReference type="AlphaFoldDB" id="A0A9J7MN07"/>
<reference evidence="4" key="1">
    <citation type="journal article" date="2020" name="Nat. Ecol. Evol.">
        <title>Deeply conserved synteny resolves early events in vertebrate evolution.</title>
        <authorList>
            <person name="Simakov O."/>
            <person name="Marletaz F."/>
            <person name="Yue J.X."/>
            <person name="O'Connell B."/>
            <person name="Jenkins J."/>
            <person name="Brandt A."/>
            <person name="Calef R."/>
            <person name="Tung C.H."/>
            <person name="Huang T.K."/>
            <person name="Schmutz J."/>
            <person name="Satoh N."/>
            <person name="Yu J.K."/>
            <person name="Putnam N.H."/>
            <person name="Green R.E."/>
            <person name="Rokhsar D.S."/>
        </authorList>
    </citation>
    <scope>NUCLEOTIDE SEQUENCE [LARGE SCALE GENOMIC DNA]</scope>
    <source>
        <strain evidence="4">S238N-H82</strain>
    </source>
</reference>
<proteinExistence type="predicted"/>
<dbReference type="InterPro" id="IPR015915">
    <property type="entry name" value="Kelch-typ_b-propeller"/>
</dbReference>
<dbReference type="Gene3D" id="2.120.10.80">
    <property type="entry name" value="Kelch-type beta propeller"/>
    <property type="match status" value="1"/>
</dbReference>
<dbReference type="KEGG" id="bfo:118413738"/>
<keyword evidence="4" id="KW-1185">Reference proteome</keyword>
<dbReference type="GO" id="GO:0043161">
    <property type="term" value="P:proteasome-mediated ubiquitin-dependent protein catabolic process"/>
    <property type="evidence" value="ECO:0000318"/>
    <property type="project" value="GO_Central"/>
</dbReference>
<dbReference type="PANTHER" id="PTHR24412:SF272">
    <property type="entry name" value="KELCH-LIKE PROTEIN DIABLO"/>
    <property type="match status" value="1"/>
</dbReference>
<organism evidence="4 5">
    <name type="scientific">Branchiostoma floridae</name>
    <name type="common">Florida lancelet</name>
    <name type="synonym">Amphioxus</name>
    <dbReference type="NCBI Taxonomy" id="7739"/>
    <lineage>
        <taxon>Eukaryota</taxon>
        <taxon>Metazoa</taxon>
        <taxon>Chordata</taxon>
        <taxon>Cephalochordata</taxon>
        <taxon>Leptocardii</taxon>
        <taxon>Amphioxiformes</taxon>
        <taxon>Branchiostomatidae</taxon>
        <taxon>Branchiostoma</taxon>
    </lineage>
</organism>
<keyword evidence="1" id="KW-0880">Kelch repeat</keyword>
<gene>
    <name evidence="5" type="primary">LOC118413738</name>
</gene>
<dbReference type="RefSeq" id="XP_035673160.1">
    <property type="nucleotide sequence ID" value="XM_035817267.1"/>
</dbReference>
<accession>A0A9J7MN07</accession>
<dbReference type="GO" id="GO:0031463">
    <property type="term" value="C:Cul3-RING ubiquitin ligase complex"/>
    <property type="evidence" value="ECO:0000318"/>
    <property type="project" value="GO_Central"/>
</dbReference>
<dbReference type="SUPFAM" id="SSF117281">
    <property type="entry name" value="Kelch motif"/>
    <property type="match status" value="1"/>
</dbReference>
<dbReference type="Proteomes" id="UP000001554">
    <property type="component" value="Chromosome 4"/>
</dbReference>
<evidence type="ECO:0000259" key="3">
    <source>
        <dbReference type="SMART" id="SM00875"/>
    </source>
</evidence>
<dbReference type="InterPro" id="IPR006652">
    <property type="entry name" value="Kelch_1"/>
</dbReference>
<reference evidence="5" key="2">
    <citation type="submission" date="2025-08" db="UniProtKB">
        <authorList>
            <consortium name="RefSeq"/>
        </authorList>
    </citation>
    <scope>IDENTIFICATION</scope>
    <source>
        <strain evidence="5">S238N-H82</strain>
        <tissue evidence="5">Testes</tissue>
    </source>
</reference>
<dbReference type="PANTHER" id="PTHR24412">
    <property type="entry name" value="KELCH PROTEIN"/>
    <property type="match status" value="1"/>
</dbReference>
<dbReference type="SMART" id="SM00875">
    <property type="entry name" value="BACK"/>
    <property type="match status" value="1"/>
</dbReference>
<dbReference type="GO" id="GO:0005737">
    <property type="term" value="C:cytoplasm"/>
    <property type="evidence" value="ECO:0000318"/>
    <property type="project" value="GO_Central"/>
</dbReference>